<dbReference type="EMBL" id="CP001804">
    <property type="protein sequence ID" value="ACY17773.1"/>
    <property type="molecule type" value="Genomic_DNA"/>
</dbReference>
<name>D0LXL8_HALO1</name>
<dbReference type="HOGENOM" id="CLU_399964_0_0_7"/>
<dbReference type="PROSITE" id="PS00018">
    <property type="entry name" value="EF_HAND_1"/>
    <property type="match status" value="1"/>
</dbReference>
<dbReference type="eggNOG" id="COG3391">
    <property type="taxonomic scope" value="Bacteria"/>
</dbReference>
<dbReference type="SUPFAM" id="SSF69322">
    <property type="entry name" value="Tricorn protease domain 2"/>
    <property type="match status" value="1"/>
</dbReference>
<dbReference type="GO" id="GO:0005509">
    <property type="term" value="F:calcium ion binding"/>
    <property type="evidence" value="ECO:0007669"/>
    <property type="project" value="InterPro"/>
</dbReference>
<protein>
    <recommendedName>
        <fullName evidence="5">Thrombospondin type 3 repeat protein</fullName>
    </recommendedName>
</protein>
<dbReference type="Gene3D" id="4.10.1080.10">
    <property type="entry name" value="TSP type-3 repeat"/>
    <property type="match status" value="2"/>
</dbReference>
<feature type="compositionally biased region" description="Acidic residues" evidence="1">
    <location>
        <begin position="220"/>
        <end position="233"/>
    </location>
</feature>
<keyword evidence="2" id="KW-0732">Signal</keyword>
<dbReference type="InterPro" id="IPR028974">
    <property type="entry name" value="TSP_type-3_rpt"/>
</dbReference>
<dbReference type="SUPFAM" id="SSF103647">
    <property type="entry name" value="TSP type-3 repeat"/>
    <property type="match status" value="1"/>
</dbReference>
<dbReference type="PANTHER" id="PTHR10199">
    <property type="entry name" value="THROMBOSPONDIN"/>
    <property type="match status" value="1"/>
</dbReference>
<feature type="region of interest" description="Disordered" evidence="1">
    <location>
        <begin position="159"/>
        <end position="350"/>
    </location>
</feature>
<dbReference type="AlphaFoldDB" id="D0LXL8"/>
<evidence type="ECO:0000313" key="3">
    <source>
        <dbReference type="EMBL" id="ACY17773.1"/>
    </source>
</evidence>
<organism evidence="3 4">
    <name type="scientific">Haliangium ochraceum (strain DSM 14365 / JCM 11303 / SMP-2)</name>
    <dbReference type="NCBI Taxonomy" id="502025"/>
    <lineage>
        <taxon>Bacteria</taxon>
        <taxon>Pseudomonadati</taxon>
        <taxon>Myxococcota</taxon>
        <taxon>Polyangia</taxon>
        <taxon>Haliangiales</taxon>
        <taxon>Kofleriaceae</taxon>
        <taxon>Haliangium</taxon>
    </lineage>
</organism>
<feature type="chain" id="PRO_5003011646" description="Thrombospondin type 3 repeat protein" evidence="2">
    <location>
        <begin position="30"/>
        <end position="688"/>
    </location>
</feature>
<gene>
    <name evidence="3" type="ordered locus">Hoch_5288</name>
</gene>
<feature type="compositionally biased region" description="Acidic residues" evidence="1">
    <location>
        <begin position="280"/>
        <end position="295"/>
    </location>
</feature>
<dbReference type="PANTHER" id="PTHR10199:SF119">
    <property type="entry name" value="RE20510P"/>
    <property type="match status" value="1"/>
</dbReference>
<dbReference type="KEGG" id="hoh:Hoch_5288"/>
<sequence>MFSAMPLAAHRWRGLCLLALLACALLACGEDQRFEGDASGECSDGADNDGDGLFDCSDDGCIASPQCLCPGGNVYIDADDDGVCDALDRCRGNDASGDSDDDGVCDDLDQCADADDELDADQDGVCNALDICRGFDDMVDEDGDGVPDGCDRCAGADDAEDGDGDGAPDACDPCPLDAEDDSDDDGSCDSDDLCPGFDDGTDTDGDGIPNGCDECPQEATNDEDGDGVCDDADICPGGDDTQDSDGDAIPDFCDQCEGGDDRDDQDDDGVPDFCDPCPLDAEDDSDGDGSCDSDDLCPGGDDTQDSDDDGIPDACDPCPQGGIDEDGDGVCGASDNCPSTPNPRQLDRDEDGVGNACDDDFALCVEDNVSLPQSGFLSIGEATSVVPLCNGELLYGDRRGNQVVWLRAPDGAEIVTFPLSSAPAVLEIDPYLGHLYVALSNSSELVIIDLIDGSQSAIEVSGQIRDLAWARDERILATSVLGDGSVRVGVIDGEAETFTLLEDGDTLDAAAHFLVYDPTRSQILSGSREQASGVTPARLERHDFDQIASALTRLESRVVGNSGRDLDLSSDYQHLVYTAGNGNDAKYNLIDFSPANLHMPQGSWELGRYPQTASFRPDAQILAASNRSNLKAFSVASHQEQFSRAHSPPSCALPEIRQVRWSRGGSVVYTLVSCGSSSGVLLWNSLAL</sequence>
<evidence type="ECO:0000313" key="4">
    <source>
        <dbReference type="Proteomes" id="UP000001880"/>
    </source>
</evidence>
<evidence type="ECO:0000256" key="2">
    <source>
        <dbReference type="SAM" id="SignalP"/>
    </source>
</evidence>
<feature type="compositionally biased region" description="Low complexity" evidence="1">
    <location>
        <begin position="167"/>
        <end position="176"/>
    </location>
</feature>
<dbReference type="Gene3D" id="2.130.10.10">
    <property type="entry name" value="YVTN repeat-like/Quinoprotein amine dehydrogenase"/>
    <property type="match status" value="1"/>
</dbReference>
<feature type="compositionally biased region" description="Acidic residues" evidence="1">
    <location>
        <begin position="257"/>
        <end position="270"/>
    </location>
</feature>
<evidence type="ECO:0000256" key="1">
    <source>
        <dbReference type="SAM" id="MobiDB-lite"/>
    </source>
</evidence>
<feature type="compositionally biased region" description="Acidic residues" evidence="1">
    <location>
        <begin position="302"/>
        <end position="311"/>
    </location>
</feature>
<feature type="compositionally biased region" description="Acidic residues" evidence="1">
    <location>
        <begin position="177"/>
        <end position="192"/>
    </location>
</feature>
<dbReference type="InterPro" id="IPR015943">
    <property type="entry name" value="WD40/YVTN_repeat-like_dom_sf"/>
</dbReference>
<evidence type="ECO:0008006" key="5">
    <source>
        <dbReference type="Google" id="ProtNLM"/>
    </source>
</evidence>
<proteinExistence type="predicted"/>
<accession>D0LXL8</accession>
<dbReference type="STRING" id="502025.Hoch_5288"/>
<keyword evidence="4" id="KW-1185">Reference proteome</keyword>
<reference evidence="3 4" key="1">
    <citation type="journal article" date="2010" name="Stand. Genomic Sci.">
        <title>Complete genome sequence of Haliangium ochraceum type strain (SMP-2).</title>
        <authorList>
            <consortium name="US DOE Joint Genome Institute (JGI-PGF)"/>
            <person name="Ivanova N."/>
            <person name="Daum C."/>
            <person name="Lang E."/>
            <person name="Abt B."/>
            <person name="Kopitz M."/>
            <person name="Saunders E."/>
            <person name="Lapidus A."/>
            <person name="Lucas S."/>
            <person name="Glavina Del Rio T."/>
            <person name="Nolan M."/>
            <person name="Tice H."/>
            <person name="Copeland A."/>
            <person name="Cheng J.F."/>
            <person name="Chen F."/>
            <person name="Bruce D."/>
            <person name="Goodwin L."/>
            <person name="Pitluck S."/>
            <person name="Mavromatis K."/>
            <person name="Pati A."/>
            <person name="Mikhailova N."/>
            <person name="Chen A."/>
            <person name="Palaniappan K."/>
            <person name="Land M."/>
            <person name="Hauser L."/>
            <person name="Chang Y.J."/>
            <person name="Jeffries C.D."/>
            <person name="Detter J.C."/>
            <person name="Brettin T."/>
            <person name="Rohde M."/>
            <person name="Goker M."/>
            <person name="Bristow J."/>
            <person name="Markowitz V."/>
            <person name="Eisen J.A."/>
            <person name="Hugenholtz P."/>
            <person name="Kyrpides N.C."/>
            <person name="Klenk H.P."/>
        </authorList>
    </citation>
    <scope>NUCLEOTIDE SEQUENCE [LARGE SCALE GENOMIC DNA]</scope>
    <source>
        <strain evidence="4">DSM 14365 / CIP 107738 / JCM 11303 / AJ 13395 / SMP-2</strain>
    </source>
</reference>
<dbReference type="Proteomes" id="UP000001880">
    <property type="component" value="Chromosome"/>
</dbReference>
<feature type="signal peptide" evidence="2">
    <location>
        <begin position="1"/>
        <end position="29"/>
    </location>
</feature>
<dbReference type="InterPro" id="IPR018247">
    <property type="entry name" value="EF_Hand_1_Ca_BS"/>
</dbReference>